<dbReference type="EMBL" id="QPJM01000016">
    <property type="protein sequence ID" value="RCW79861.1"/>
    <property type="molecule type" value="Genomic_DNA"/>
</dbReference>
<organism evidence="2 3">
    <name type="scientific">Phyllobacterium bourgognense</name>
    <dbReference type="NCBI Taxonomy" id="314236"/>
    <lineage>
        <taxon>Bacteria</taxon>
        <taxon>Pseudomonadati</taxon>
        <taxon>Pseudomonadota</taxon>
        <taxon>Alphaproteobacteria</taxon>
        <taxon>Hyphomicrobiales</taxon>
        <taxon>Phyllobacteriaceae</taxon>
        <taxon>Phyllobacterium</taxon>
    </lineage>
</organism>
<evidence type="ECO:0000256" key="1">
    <source>
        <dbReference type="SAM" id="SignalP"/>
    </source>
</evidence>
<evidence type="ECO:0000313" key="2">
    <source>
        <dbReference type="EMBL" id="RCW79861.1"/>
    </source>
</evidence>
<dbReference type="RefSeq" id="WP_114432013.1">
    <property type="nucleotide sequence ID" value="NZ_QPJM01000016.1"/>
</dbReference>
<proteinExistence type="predicted"/>
<protein>
    <submittedName>
        <fullName evidence="2">Uncharacterized protein DUF481</fullName>
    </submittedName>
</protein>
<keyword evidence="1" id="KW-0732">Signal</keyword>
<accession>A0A368YI05</accession>
<keyword evidence="3" id="KW-1185">Reference proteome</keyword>
<dbReference type="Proteomes" id="UP000253324">
    <property type="component" value="Unassembled WGS sequence"/>
</dbReference>
<reference evidence="2 3" key="1">
    <citation type="submission" date="2018-07" db="EMBL/GenBank/DDBJ databases">
        <title>Genomic Encyclopedia of Type Strains, Phase III (KMG-III): the genomes of soil and plant-associated and newly described type strains.</title>
        <authorList>
            <person name="Whitman W."/>
        </authorList>
    </citation>
    <scope>NUCLEOTIDE SEQUENCE [LARGE SCALE GENOMIC DNA]</scope>
    <source>
        <strain evidence="2 3">31-25a</strain>
    </source>
</reference>
<evidence type="ECO:0000313" key="3">
    <source>
        <dbReference type="Proteomes" id="UP000253324"/>
    </source>
</evidence>
<dbReference type="AlphaFoldDB" id="A0A368YI05"/>
<dbReference type="OrthoDB" id="6555107at2"/>
<comment type="caution">
    <text evidence="2">The sequence shown here is derived from an EMBL/GenBank/DDBJ whole genome shotgun (WGS) entry which is preliminary data.</text>
</comment>
<gene>
    <name evidence="2" type="ORF">C7476_116115</name>
</gene>
<feature type="signal peptide" evidence="1">
    <location>
        <begin position="1"/>
        <end position="23"/>
    </location>
</feature>
<dbReference type="InterPro" id="IPR007433">
    <property type="entry name" value="DUF481"/>
</dbReference>
<name>A0A368YI05_9HYPH</name>
<sequence length="262" mass="27755">MKLFNTLASALAAGLLFASPVSAADITSPMAPELKQIEKDGWTFAVAPYFWAAGMSGDTGLFGLPTVHMDMDFGDILNELDFAAMAIGEARYDRYSIFTDIMYTKISSGRGTPRGIIADNVSVTSETFAGLVGAGYSVLQSDRGNLDLVAGLRVWNASTEIAFSGGILDGVKREDSATWVDGLGGIRAKYSITDKVYFTGWGLVGGGGADVDWDVAGGIGYNFNEKVSAVAGYRALGVDYSNDGFVMNVVQQGPIFGVVMHF</sequence>
<dbReference type="Pfam" id="PF04338">
    <property type="entry name" value="DUF481"/>
    <property type="match status" value="1"/>
</dbReference>
<feature type="chain" id="PRO_5016728182" evidence="1">
    <location>
        <begin position="24"/>
        <end position="262"/>
    </location>
</feature>